<accession>A0ABV3K3D9</accession>
<dbReference type="InterPro" id="IPR050091">
    <property type="entry name" value="PKS_NRPS_Biosynth_Enz"/>
</dbReference>
<organism evidence="6 7">
    <name type="scientific">Streptomyces orinoci</name>
    <name type="common">Streptoverticillium orinoci</name>
    <dbReference type="NCBI Taxonomy" id="67339"/>
    <lineage>
        <taxon>Bacteria</taxon>
        <taxon>Bacillati</taxon>
        <taxon>Actinomycetota</taxon>
        <taxon>Actinomycetes</taxon>
        <taxon>Kitasatosporales</taxon>
        <taxon>Streptomycetaceae</taxon>
        <taxon>Streptomyces</taxon>
    </lineage>
</organism>
<dbReference type="EMBL" id="JBFAUK010000023">
    <property type="protein sequence ID" value="MEV5509660.1"/>
    <property type="molecule type" value="Genomic_DNA"/>
</dbReference>
<dbReference type="Pfam" id="PF08240">
    <property type="entry name" value="ADH_N"/>
    <property type="match status" value="1"/>
</dbReference>
<dbReference type="InterPro" id="IPR013217">
    <property type="entry name" value="Methyltransf_12"/>
</dbReference>
<dbReference type="Pfam" id="PF08659">
    <property type="entry name" value="KR"/>
    <property type="match status" value="1"/>
</dbReference>
<proteinExistence type="predicted"/>
<keyword evidence="7" id="KW-1185">Reference proteome</keyword>
<feature type="region of interest" description="Disordered" evidence="3">
    <location>
        <begin position="596"/>
        <end position="641"/>
    </location>
</feature>
<dbReference type="InterPro" id="IPR020843">
    <property type="entry name" value="ER"/>
</dbReference>
<comment type="caution">
    <text evidence="6">The sequence shown here is derived from an EMBL/GenBank/DDBJ whole genome shotgun (WGS) entry which is preliminary data.</text>
</comment>
<dbReference type="CDD" id="cd05195">
    <property type="entry name" value="enoyl_red"/>
    <property type="match status" value="1"/>
</dbReference>
<dbReference type="RefSeq" id="WP_364854734.1">
    <property type="nucleotide sequence ID" value="NZ_JBFAUK010000023.1"/>
</dbReference>
<dbReference type="InterPro" id="IPR013154">
    <property type="entry name" value="ADH-like_N"/>
</dbReference>
<evidence type="ECO:0000313" key="6">
    <source>
        <dbReference type="EMBL" id="MEV5509660.1"/>
    </source>
</evidence>
<evidence type="ECO:0000256" key="1">
    <source>
        <dbReference type="ARBA" id="ARBA00022450"/>
    </source>
</evidence>
<protein>
    <submittedName>
        <fullName evidence="6">KR domain-containing protein</fullName>
    </submittedName>
</protein>
<evidence type="ECO:0000259" key="5">
    <source>
        <dbReference type="SMART" id="SM00829"/>
    </source>
</evidence>
<feature type="region of interest" description="Disordered" evidence="3">
    <location>
        <begin position="1"/>
        <end position="34"/>
    </location>
</feature>
<keyword evidence="2" id="KW-0597">Phosphoprotein</keyword>
<dbReference type="SUPFAM" id="SSF53335">
    <property type="entry name" value="S-adenosyl-L-methionine-dependent methyltransferases"/>
    <property type="match status" value="1"/>
</dbReference>
<dbReference type="Gene3D" id="3.90.180.10">
    <property type="entry name" value="Medium-chain alcohol dehydrogenases, catalytic domain"/>
    <property type="match status" value="1"/>
</dbReference>
<dbReference type="Gene3D" id="3.40.50.720">
    <property type="entry name" value="NAD(P)-binding Rossmann-like Domain"/>
    <property type="match status" value="3"/>
</dbReference>
<dbReference type="Pfam" id="PF08242">
    <property type="entry name" value="Methyltransf_12"/>
    <property type="match status" value="1"/>
</dbReference>
<evidence type="ECO:0000256" key="3">
    <source>
        <dbReference type="SAM" id="MobiDB-lite"/>
    </source>
</evidence>
<dbReference type="InterPro" id="IPR011032">
    <property type="entry name" value="GroES-like_sf"/>
</dbReference>
<keyword evidence="1" id="KW-0596">Phosphopantetheine</keyword>
<dbReference type="SUPFAM" id="SSF50129">
    <property type="entry name" value="GroES-like"/>
    <property type="match status" value="1"/>
</dbReference>
<dbReference type="PANTHER" id="PTHR43775:SF37">
    <property type="entry name" value="SI:DKEY-61P9.11"/>
    <property type="match status" value="1"/>
</dbReference>
<dbReference type="InterPro" id="IPR036291">
    <property type="entry name" value="NAD(P)-bd_dom_sf"/>
</dbReference>
<evidence type="ECO:0000259" key="4">
    <source>
        <dbReference type="SMART" id="SM00822"/>
    </source>
</evidence>
<dbReference type="PANTHER" id="PTHR43775">
    <property type="entry name" value="FATTY ACID SYNTHASE"/>
    <property type="match status" value="1"/>
</dbReference>
<dbReference type="SMART" id="SM00822">
    <property type="entry name" value="PKS_KR"/>
    <property type="match status" value="1"/>
</dbReference>
<dbReference type="SMART" id="SM00829">
    <property type="entry name" value="PKS_ER"/>
    <property type="match status" value="1"/>
</dbReference>
<dbReference type="SUPFAM" id="SSF51735">
    <property type="entry name" value="NAD(P)-binding Rossmann-fold domains"/>
    <property type="match status" value="3"/>
</dbReference>
<feature type="compositionally biased region" description="Low complexity" evidence="3">
    <location>
        <begin position="596"/>
        <end position="612"/>
    </location>
</feature>
<reference evidence="6 7" key="1">
    <citation type="submission" date="2024-06" db="EMBL/GenBank/DDBJ databases">
        <title>The Natural Products Discovery Center: Release of the First 8490 Sequenced Strains for Exploring Actinobacteria Biosynthetic Diversity.</title>
        <authorList>
            <person name="Kalkreuter E."/>
            <person name="Kautsar S.A."/>
            <person name="Yang D."/>
            <person name="Bader C.D."/>
            <person name="Teijaro C.N."/>
            <person name="Fluegel L."/>
            <person name="Davis C.M."/>
            <person name="Simpson J.R."/>
            <person name="Lauterbach L."/>
            <person name="Steele A.D."/>
            <person name="Gui C."/>
            <person name="Meng S."/>
            <person name="Li G."/>
            <person name="Viehrig K."/>
            <person name="Ye F."/>
            <person name="Su P."/>
            <person name="Kiefer A.F."/>
            <person name="Nichols A."/>
            <person name="Cepeda A.J."/>
            <person name="Yan W."/>
            <person name="Fan B."/>
            <person name="Jiang Y."/>
            <person name="Adhikari A."/>
            <person name="Zheng C.-J."/>
            <person name="Schuster L."/>
            <person name="Cowan T.M."/>
            <person name="Smanski M.J."/>
            <person name="Chevrette M.G."/>
            <person name="De Carvalho L.P.S."/>
            <person name="Shen B."/>
        </authorList>
    </citation>
    <scope>NUCLEOTIDE SEQUENCE [LARGE SCALE GENOMIC DNA]</scope>
    <source>
        <strain evidence="6 7">NPDC052347</strain>
    </source>
</reference>
<name>A0ABV3K3D9_STRON</name>
<feature type="compositionally biased region" description="Basic and acidic residues" evidence="3">
    <location>
        <begin position="1"/>
        <end position="14"/>
    </location>
</feature>
<feature type="domain" description="Ketoreductase" evidence="4">
    <location>
        <begin position="945"/>
        <end position="1118"/>
    </location>
</feature>
<feature type="domain" description="Enoyl reductase (ER)" evidence="5">
    <location>
        <begin position="623"/>
        <end position="924"/>
    </location>
</feature>
<gene>
    <name evidence="6" type="ORF">AB0L16_25025</name>
</gene>
<sequence>MPQDEDVTHREPRLQARAHPRAPHPAPTAPLPSLRHLAETAAKCRAEPGRNEQRQAEEQQHRTLHNIAAHFTATAADTLLRQAARDPTEPFTLDDLACAGMAATHTRLMKVLLAISAEHQVLAPLAGTPPRWQLTGQADASRALRDALREHPALAQQLTLYAYCGRHLPELLRGDRSPHDLLFAGADRHLAESFAAEPVSGSHLDTIAALVSSILTDWPPDRPLRILQVGARTLELTGKLLEFLPPERTEYLVTDASAGFLRRSRHRFAGHGLIEHRPFDPDLDPGGQGYANRSFDLVLAHQSLHPARDLRRTVTALAGLLIPGGLLIGVEPHDLRATVLWRGLRPDFWSFTDSELRFSSPLLSAPAWQDLLTDCGFAVAHAIGTEESSVLLARRPPAAALTAPPPPALPSGAAHWILAAERPDDPLARQLAALLTESGAASVCRTRPADKTAQWQRSWQDKRHPLHIVLLLDDTAAPKAQEPEAVTESAVHRTASLAAFARAQAGCTAGGAAPPVAALWLVARSPAALAPPGAPELAAPWAAARWLAKEHPAVAVRRIALAADPELPETARRLALELLDPTGADELLLTATGRFTVRTGPRTPPLTTGGPDRPYRPEVRRPAPSYHPSWTPAGRPAGPGPHQVLIEARALGLNPRAARRASGPALECAGTVVAVGSAVRDLAPGDRVCALGTGIPGHHALARRQLAGRIPDTMAFTEAATLPLAFLTARRALDQLARLAPGETLLLHHATGGTGLAAARLAHQRGARVIATADTPAQRDLLRLLGVDGVLDPHHPDFSKGVWELTGDQGVDVVLNSPCGETLVRDAGLLRPGGRLIRLGGRDTGDAGRLPPRLLTGNITFAALDLGQLLSGEIPPHGNELERALNEGNGQFRWPLPHRTYPAHRVRDAFRSLRRSREIGKVVLTLDPPPPVRAAPAPPAPDPAAAYLVTGGLSGPGAAIARHLAERGARHLVLTDHRGRATPGASALLAALTARGVRVAAHATDPGDPAALREVIATGPPLRGVVHAAPAPEGGPPAGLTAERLRSVLRPTLLGALQLAAATKEMPLDFFICCAPAGASLGEPGQGARAAAHLALEALVRSRRAAGLPGLVIGWEAAGKSEVCAVLDALPTADAGPATAAG</sequence>
<dbReference type="Pfam" id="PF00107">
    <property type="entry name" value="ADH_zinc_N"/>
    <property type="match status" value="1"/>
</dbReference>
<dbReference type="InterPro" id="IPR013968">
    <property type="entry name" value="PKS_KR"/>
</dbReference>
<evidence type="ECO:0000256" key="2">
    <source>
        <dbReference type="ARBA" id="ARBA00022553"/>
    </source>
</evidence>
<evidence type="ECO:0000313" key="7">
    <source>
        <dbReference type="Proteomes" id="UP001552594"/>
    </source>
</evidence>
<dbReference type="InterPro" id="IPR057326">
    <property type="entry name" value="KR_dom"/>
</dbReference>
<dbReference type="InterPro" id="IPR013149">
    <property type="entry name" value="ADH-like_C"/>
</dbReference>
<dbReference type="Gene3D" id="3.40.50.150">
    <property type="entry name" value="Vaccinia Virus protein VP39"/>
    <property type="match status" value="1"/>
</dbReference>
<dbReference type="InterPro" id="IPR029063">
    <property type="entry name" value="SAM-dependent_MTases_sf"/>
</dbReference>
<dbReference type="Proteomes" id="UP001552594">
    <property type="component" value="Unassembled WGS sequence"/>
</dbReference>